<dbReference type="PANTHER" id="PTHR43386:SF25">
    <property type="entry name" value="PEPTIDE ABC TRANSPORTER PERMEASE PROTEIN"/>
    <property type="match status" value="1"/>
</dbReference>
<dbReference type="InterPro" id="IPR050366">
    <property type="entry name" value="BP-dependent_transpt_permease"/>
</dbReference>
<evidence type="ECO:0000313" key="9">
    <source>
        <dbReference type="EMBL" id="ADB51218.1"/>
    </source>
</evidence>
<evidence type="ECO:0000256" key="4">
    <source>
        <dbReference type="ARBA" id="ARBA00022692"/>
    </source>
</evidence>
<dbReference type="SUPFAM" id="SSF161098">
    <property type="entry name" value="MetI-like"/>
    <property type="match status" value="1"/>
</dbReference>
<keyword evidence="6 7" id="KW-0472">Membrane</keyword>
<evidence type="ECO:0000256" key="6">
    <source>
        <dbReference type="ARBA" id="ARBA00023136"/>
    </source>
</evidence>
<feature type="domain" description="ABC transmembrane type-1" evidence="8">
    <location>
        <begin position="85"/>
        <end position="274"/>
    </location>
</feature>
<keyword evidence="10" id="KW-1185">Reference proteome</keyword>
<evidence type="ECO:0000256" key="5">
    <source>
        <dbReference type="ARBA" id="ARBA00022989"/>
    </source>
</evidence>
<dbReference type="STRING" id="469383.Cwoe_2799"/>
<comment type="subcellular location">
    <subcellularLocation>
        <location evidence="1 7">Cell membrane</location>
        <topology evidence="1 7">Multi-pass membrane protein</topology>
    </subcellularLocation>
</comment>
<dbReference type="AlphaFoldDB" id="D3FAQ5"/>
<feature type="transmembrane region" description="Helical" evidence="7">
    <location>
        <begin position="252"/>
        <end position="274"/>
    </location>
</feature>
<dbReference type="RefSeq" id="WP_012934269.1">
    <property type="nucleotide sequence ID" value="NC_013739.1"/>
</dbReference>
<gene>
    <name evidence="9" type="ordered locus">Cwoe_2799</name>
</gene>
<keyword evidence="3" id="KW-1003">Cell membrane</keyword>
<dbReference type="OrthoDB" id="6637947at2"/>
<feature type="transmembrane region" description="Helical" evidence="7">
    <location>
        <begin position="89"/>
        <end position="112"/>
    </location>
</feature>
<dbReference type="eggNOG" id="COG1173">
    <property type="taxonomic scope" value="Bacteria"/>
</dbReference>
<evidence type="ECO:0000256" key="2">
    <source>
        <dbReference type="ARBA" id="ARBA00022448"/>
    </source>
</evidence>
<dbReference type="Pfam" id="PF00528">
    <property type="entry name" value="BPD_transp_1"/>
    <property type="match status" value="1"/>
</dbReference>
<evidence type="ECO:0000313" key="10">
    <source>
        <dbReference type="Proteomes" id="UP000008229"/>
    </source>
</evidence>
<reference evidence="9 10" key="1">
    <citation type="journal article" date="2010" name="Stand. Genomic Sci.">
        <title>Complete genome sequence of Conexibacter woesei type strain (ID131577).</title>
        <authorList>
            <person name="Pukall R."/>
            <person name="Lapidus A."/>
            <person name="Glavina Del Rio T."/>
            <person name="Copeland A."/>
            <person name="Tice H."/>
            <person name="Cheng J.-F."/>
            <person name="Lucas S."/>
            <person name="Chen F."/>
            <person name="Nolan M."/>
            <person name="Bruce D."/>
            <person name="Goodwin L."/>
            <person name="Pitluck S."/>
            <person name="Mavromatis K."/>
            <person name="Ivanova N."/>
            <person name="Ovchinnikova G."/>
            <person name="Pati A."/>
            <person name="Chen A."/>
            <person name="Palaniappan K."/>
            <person name="Land M."/>
            <person name="Hauser L."/>
            <person name="Chang Y.-J."/>
            <person name="Jeffries C.D."/>
            <person name="Chain P."/>
            <person name="Meincke L."/>
            <person name="Sims D."/>
            <person name="Brettin T."/>
            <person name="Detter J.C."/>
            <person name="Rohde M."/>
            <person name="Goeker M."/>
            <person name="Bristow J."/>
            <person name="Eisen J.A."/>
            <person name="Markowitz V."/>
            <person name="Kyrpides N.C."/>
            <person name="Klenk H.-P."/>
            <person name="Hugenholtz P."/>
        </authorList>
    </citation>
    <scope>NUCLEOTIDE SEQUENCE [LARGE SCALE GENOMIC DNA]</scope>
    <source>
        <strain evidence="10">DSM 14684 / CIP 108061 / JCM 11494 / NBRC 100937 / ID131577</strain>
    </source>
</reference>
<feature type="transmembrane region" description="Helical" evidence="7">
    <location>
        <begin position="24"/>
        <end position="47"/>
    </location>
</feature>
<keyword evidence="2 7" id="KW-0813">Transport</keyword>
<dbReference type="Gene3D" id="1.10.3720.10">
    <property type="entry name" value="MetI-like"/>
    <property type="match status" value="1"/>
</dbReference>
<dbReference type="GO" id="GO:0005886">
    <property type="term" value="C:plasma membrane"/>
    <property type="evidence" value="ECO:0007669"/>
    <property type="project" value="UniProtKB-SubCell"/>
</dbReference>
<name>D3FAQ5_CONWI</name>
<feature type="transmembrane region" description="Helical" evidence="7">
    <location>
        <begin position="133"/>
        <end position="159"/>
    </location>
</feature>
<sequence precursor="true">MSAVALAPAPPRRRSALRRVARRPVAFVCLVVIGAFALLALLAPLLVQDPATQDYGALLAGPSGDHLLGTDDLGRDILARLLYGGRVSLVVGVASTALALTLALPLGLLAGYRRGWTDVAISRTTDLLLAFPYVITAIMLVTILGHTVATVVLALAVAQLPWLLRLIRGEVLSLRERDFVAAAVLDGAGDRTILFRYLVPNLSGVLVVQTSLMIPIAIIGEALLSFLGIGVAPPTPTWGAMLSSAQPFVERAPWLAIVPGATIALISLAFNLLGDSLRDELDPKVAE</sequence>
<dbReference type="GO" id="GO:0055085">
    <property type="term" value="P:transmembrane transport"/>
    <property type="evidence" value="ECO:0007669"/>
    <property type="project" value="InterPro"/>
</dbReference>
<dbReference type="InterPro" id="IPR025966">
    <property type="entry name" value="OppC_N"/>
</dbReference>
<dbReference type="InterPro" id="IPR035906">
    <property type="entry name" value="MetI-like_sf"/>
</dbReference>
<reference evidence="10" key="2">
    <citation type="submission" date="2010-01" db="EMBL/GenBank/DDBJ databases">
        <title>The complete genome of Conexibacter woesei DSM 14684.</title>
        <authorList>
            <consortium name="US DOE Joint Genome Institute (JGI-PGF)"/>
            <person name="Lucas S."/>
            <person name="Copeland A."/>
            <person name="Lapidus A."/>
            <person name="Glavina del Rio T."/>
            <person name="Dalin E."/>
            <person name="Tice H."/>
            <person name="Bruce D."/>
            <person name="Goodwin L."/>
            <person name="Pitluck S."/>
            <person name="Kyrpides N."/>
            <person name="Mavromatis K."/>
            <person name="Ivanova N."/>
            <person name="Mikhailova N."/>
            <person name="Chertkov O."/>
            <person name="Brettin T."/>
            <person name="Detter J.C."/>
            <person name="Han C."/>
            <person name="Larimer F."/>
            <person name="Land M."/>
            <person name="Hauser L."/>
            <person name="Markowitz V."/>
            <person name="Cheng J.-F."/>
            <person name="Hugenholtz P."/>
            <person name="Woyke T."/>
            <person name="Wu D."/>
            <person name="Pukall R."/>
            <person name="Steenblock K."/>
            <person name="Schneider S."/>
            <person name="Klenk H.-P."/>
            <person name="Eisen J.A."/>
        </authorList>
    </citation>
    <scope>NUCLEOTIDE SEQUENCE [LARGE SCALE GENOMIC DNA]</scope>
    <source>
        <strain evidence="10">DSM 14684 / CIP 108061 / JCM 11494 / NBRC 100937 / ID131577</strain>
    </source>
</reference>
<protein>
    <submittedName>
        <fullName evidence="9">Binding-protein-dependent transport systems inner membrane component</fullName>
    </submittedName>
</protein>
<comment type="similarity">
    <text evidence="7">Belongs to the binding-protein-dependent transport system permease family.</text>
</comment>
<dbReference type="EMBL" id="CP001854">
    <property type="protein sequence ID" value="ADB51218.1"/>
    <property type="molecule type" value="Genomic_DNA"/>
</dbReference>
<evidence type="ECO:0000259" key="8">
    <source>
        <dbReference type="PROSITE" id="PS50928"/>
    </source>
</evidence>
<evidence type="ECO:0000256" key="7">
    <source>
        <dbReference type="RuleBase" id="RU363032"/>
    </source>
</evidence>
<dbReference type="KEGG" id="cwo:Cwoe_2799"/>
<evidence type="ECO:0000256" key="1">
    <source>
        <dbReference type="ARBA" id="ARBA00004651"/>
    </source>
</evidence>
<dbReference type="Proteomes" id="UP000008229">
    <property type="component" value="Chromosome"/>
</dbReference>
<dbReference type="HOGENOM" id="CLU_028518_1_1_11"/>
<proteinExistence type="inferred from homology"/>
<dbReference type="CDD" id="cd06261">
    <property type="entry name" value="TM_PBP2"/>
    <property type="match status" value="1"/>
</dbReference>
<organism evidence="9 10">
    <name type="scientific">Conexibacter woesei (strain DSM 14684 / CCUG 47730 / CIP 108061 / JCM 11494 / NBRC 100937 / ID131577)</name>
    <dbReference type="NCBI Taxonomy" id="469383"/>
    <lineage>
        <taxon>Bacteria</taxon>
        <taxon>Bacillati</taxon>
        <taxon>Actinomycetota</taxon>
        <taxon>Thermoleophilia</taxon>
        <taxon>Solirubrobacterales</taxon>
        <taxon>Conexibacteraceae</taxon>
        <taxon>Conexibacter</taxon>
    </lineage>
</organism>
<dbReference type="Pfam" id="PF12911">
    <property type="entry name" value="OppC_N"/>
    <property type="match status" value="1"/>
</dbReference>
<evidence type="ECO:0000256" key="3">
    <source>
        <dbReference type="ARBA" id="ARBA00022475"/>
    </source>
</evidence>
<dbReference type="PANTHER" id="PTHR43386">
    <property type="entry name" value="OLIGOPEPTIDE TRANSPORT SYSTEM PERMEASE PROTEIN APPC"/>
    <property type="match status" value="1"/>
</dbReference>
<keyword evidence="5 7" id="KW-1133">Transmembrane helix</keyword>
<keyword evidence="4 7" id="KW-0812">Transmembrane</keyword>
<dbReference type="PROSITE" id="PS50928">
    <property type="entry name" value="ABC_TM1"/>
    <property type="match status" value="1"/>
</dbReference>
<accession>D3FAQ5</accession>
<dbReference type="InterPro" id="IPR000515">
    <property type="entry name" value="MetI-like"/>
</dbReference>